<evidence type="ECO:0000256" key="1">
    <source>
        <dbReference type="ARBA" id="ARBA00006484"/>
    </source>
</evidence>
<dbReference type="OrthoDB" id="191139at2759"/>
<sequence>MTLGTLPQDFNPNSLPFNDPAQTRKVALITGGNSGLGFFTSLHLYTHGWEVYVAARNPTKANDAIKKIKSEAESRKSDLPAIAVFGELHFTQLDLSSLAKTKKGVDEFLSKESQLNLLINNAGVMALPIEITDDQLDIQIQTNHISPFYLTLNLLPLLKKSEFGPRIVFLSSLGHQITDNPKDFGKLYNYIPTFISGMLRYGNSKLANIQTAKALALRYPSILSVAVHPGVCCQTNLLSYWRNLPYIGYVASITVDTINHYIGISNEQGSYNTLFVALSPEVTTQENNGDYFTPVGFVTQPSAIASDPEKIQQTWDWTVTQLVDRGFLSPEEAQKLNGSKPSSSDSADTIPSSATESSASAPSSSSSATTV</sequence>
<dbReference type="RefSeq" id="XP_031855687.1">
    <property type="nucleotide sequence ID" value="XM_031999796.1"/>
</dbReference>
<evidence type="ECO:0000256" key="4">
    <source>
        <dbReference type="SAM" id="MobiDB-lite"/>
    </source>
</evidence>
<organism evidence="5 6">
    <name type="scientific">Magnusiomyces paraingens</name>
    <dbReference type="NCBI Taxonomy" id="2606893"/>
    <lineage>
        <taxon>Eukaryota</taxon>
        <taxon>Fungi</taxon>
        <taxon>Dikarya</taxon>
        <taxon>Ascomycota</taxon>
        <taxon>Saccharomycotina</taxon>
        <taxon>Dipodascomycetes</taxon>
        <taxon>Dipodascales</taxon>
        <taxon>Dipodascaceae</taxon>
        <taxon>Magnusiomyces</taxon>
    </lineage>
</organism>
<keyword evidence="3" id="KW-0560">Oxidoreductase</keyword>
<comment type="similarity">
    <text evidence="1">Belongs to the short-chain dehydrogenases/reductases (SDR) family.</text>
</comment>
<dbReference type="GeneID" id="43583896"/>
<evidence type="ECO:0000256" key="3">
    <source>
        <dbReference type="ARBA" id="ARBA00023002"/>
    </source>
</evidence>
<evidence type="ECO:0008006" key="7">
    <source>
        <dbReference type="Google" id="ProtNLM"/>
    </source>
</evidence>
<dbReference type="PANTHER" id="PTHR24320">
    <property type="entry name" value="RETINOL DEHYDROGENASE"/>
    <property type="match status" value="1"/>
</dbReference>
<keyword evidence="2" id="KW-0521">NADP</keyword>
<dbReference type="InterPro" id="IPR002347">
    <property type="entry name" value="SDR_fam"/>
</dbReference>
<evidence type="ECO:0000313" key="6">
    <source>
        <dbReference type="Proteomes" id="UP000398389"/>
    </source>
</evidence>
<dbReference type="Pfam" id="PF00106">
    <property type="entry name" value="adh_short"/>
    <property type="match status" value="1"/>
</dbReference>
<gene>
    <name evidence="5" type="ORF">SAPINGB_P005081</name>
</gene>
<dbReference type="AlphaFoldDB" id="A0A5E8BZE0"/>
<name>A0A5E8BZE0_9ASCO</name>
<feature type="region of interest" description="Disordered" evidence="4">
    <location>
        <begin position="330"/>
        <end position="371"/>
    </location>
</feature>
<dbReference type="EMBL" id="CABVLU010000004">
    <property type="protein sequence ID" value="VVT56472.1"/>
    <property type="molecule type" value="Genomic_DNA"/>
</dbReference>
<feature type="compositionally biased region" description="Low complexity" evidence="4">
    <location>
        <begin position="341"/>
        <end position="371"/>
    </location>
</feature>
<dbReference type="PANTHER" id="PTHR24320:SF282">
    <property type="entry name" value="WW DOMAIN-CONTAINING OXIDOREDUCTASE"/>
    <property type="match status" value="1"/>
</dbReference>
<dbReference type="PRINTS" id="PR00081">
    <property type="entry name" value="GDHRDH"/>
</dbReference>
<accession>A0A5E8BZE0</accession>
<protein>
    <recommendedName>
        <fullName evidence="7">NAD(P)-binding protein</fullName>
    </recommendedName>
</protein>
<keyword evidence="6" id="KW-1185">Reference proteome</keyword>
<evidence type="ECO:0000313" key="5">
    <source>
        <dbReference type="EMBL" id="VVT56472.1"/>
    </source>
</evidence>
<proteinExistence type="inferred from homology"/>
<dbReference type="GO" id="GO:0016491">
    <property type="term" value="F:oxidoreductase activity"/>
    <property type="evidence" value="ECO:0007669"/>
    <property type="project" value="UniProtKB-KW"/>
</dbReference>
<evidence type="ECO:0000256" key="2">
    <source>
        <dbReference type="ARBA" id="ARBA00022857"/>
    </source>
</evidence>
<reference evidence="5 6" key="1">
    <citation type="submission" date="2019-09" db="EMBL/GenBank/DDBJ databases">
        <authorList>
            <person name="Brejova B."/>
        </authorList>
    </citation>
    <scope>NUCLEOTIDE SEQUENCE [LARGE SCALE GENOMIC DNA]</scope>
</reference>
<dbReference type="SUPFAM" id="SSF51735">
    <property type="entry name" value="NAD(P)-binding Rossmann-fold domains"/>
    <property type="match status" value="1"/>
</dbReference>
<dbReference type="InterPro" id="IPR036291">
    <property type="entry name" value="NAD(P)-bd_dom_sf"/>
</dbReference>
<dbReference type="Proteomes" id="UP000398389">
    <property type="component" value="Unassembled WGS sequence"/>
</dbReference>
<dbReference type="Gene3D" id="3.40.50.720">
    <property type="entry name" value="NAD(P)-binding Rossmann-like Domain"/>
    <property type="match status" value="1"/>
</dbReference>